<reference evidence="3 4" key="1">
    <citation type="submission" date="2023-11" db="EMBL/GenBank/DDBJ databases">
        <title>Halocaridina rubra genome assembly.</title>
        <authorList>
            <person name="Smith C."/>
        </authorList>
    </citation>
    <scope>NUCLEOTIDE SEQUENCE [LARGE SCALE GENOMIC DNA]</scope>
    <source>
        <strain evidence="3">EP-1</strain>
        <tissue evidence="3">Whole</tissue>
    </source>
</reference>
<feature type="region of interest" description="Disordered" evidence="2">
    <location>
        <begin position="705"/>
        <end position="726"/>
    </location>
</feature>
<feature type="compositionally biased region" description="Acidic residues" evidence="2">
    <location>
        <begin position="707"/>
        <end position="716"/>
    </location>
</feature>
<evidence type="ECO:0000313" key="4">
    <source>
        <dbReference type="Proteomes" id="UP001381693"/>
    </source>
</evidence>
<feature type="region of interest" description="Disordered" evidence="2">
    <location>
        <begin position="599"/>
        <end position="621"/>
    </location>
</feature>
<accession>A0AAN8WGW2</accession>
<sequence>MTNNRPVFIFGWGNRSQSWGHSPLGGPRRTLLCLLVAGVRSEEEVTSLESSVEIDEARTKRQNFVSDNNGRQFNFIQAQQQRLTQEELNRLRLRLGTPAGGVSNARFVSPSQLSVGGPNTRFPQGQPALQNQQNSQSTASQPNIQRLVPQQLTSPAPFQRQPASPQSSPGILNNDPLGLFRGNSVRNSNPLNFRSGNVQRLQPENNFVSPTQSGALQRPQQVIFTPQQIINLRRLQQQQALNRIRGNSDDSGIPQQHFNVQRFSPSFNLPPQQQSTQEFRPSPQFQPSGQKQQNNFQPSPVRQFQVQPLQNPQSLQFIQQRPQTSFRARQPQQFQQQTVVPQQLQQAVQQQQFQQIRQPQVLQGAIQPQQFQQEPAQQQFQQQLTQPQQLQQQLAQRQQLLQRQALLQQLLQRQQLINRLRQLQLQRQLQEQNLQRQLANQRPTQAAFQQITNQPIQRPTVLLQPDAPFLQAGRNPSRPLQTQQPTFGIPLQPVSQPVTIQQSLPVTNQPIRPTANIQQSFGAPLQATNRPTRPTITNLVGVPLQATSSRPTQPTAFVTPTNVPASIGVPLSAQQQITPVPAPIQQIPQQPIQRPGVLLSQTRPQSTTGSQGQGFPGAGGLVNTVSQLSQLAQAGGRFTVIQDDDDDDNDDQNDRTDERDSRERFIASGLGGSIGGFRPASPVGVPLQTNFIGTQLAQAGGRFTVIQDDDDDDNDDQNDRTDERDSRERFIASGLGGSIGGFRPASPVGVPLPANFIGTSFRGAPLPSTSVRGVSGNRGVPLSLGGTTTNTRNINGAAFRRVPVTPSTLPQTRPFGNAPVRFQESPDLTQEDLTLEVTSSERFLPGGQSGTPTFGVPLNFSGRRPDSGNLIGGSQIRTSSAGVPLSITGTRVPVAPSTLSQTRPFNNAPLRFQGNPDLTQEDNTLDVNSRERFLPRGQSGTPSFGVPLSFSGGRPNAGNLNRAISTGSQPRPSSVGVPLSFTGARVTPGRVRGLTSTGVPISTSQALPVSNVPLRFQVRPDLTQEDITLEVNSSERFRPVKFGTSRGLLQGAVNRRSRVSLDLTIENLTEEENTQEESDD</sequence>
<feature type="compositionally biased region" description="Polar residues" evidence="2">
    <location>
        <begin position="184"/>
        <end position="214"/>
    </location>
</feature>
<feature type="compositionally biased region" description="Acidic residues" evidence="2">
    <location>
        <begin position="642"/>
        <end position="651"/>
    </location>
</feature>
<organism evidence="3 4">
    <name type="scientific">Halocaridina rubra</name>
    <name type="common">Hawaiian red shrimp</name>
    <dbReference type="NCBI Taxonomy" id="373956"/>
    <lineage>
        <taxon>Eukaryota</taxon>
        <taxon>Metazoa</taxon>
        <taxon>Ecdysozoa</taxon>
        <taxon>Arthropoda</taxon>
        <taxon>Crustacea</taxon>
        <taxon>Multicrustacea</taxon>
        <taxon>Malacostraca</taxon>
        <taxon>Eumalacostraca</taxon>
        <taxon>Eucarida</taxon>
        <taxon>Decapoda</taxon>
        <taxon>Pleocyemata</taxon>
        <taxon>Caridea</taxon>
        <taxon>Atyoidea</taxon>
        <taxon>Atyidae</taxon>
        <taxon>Halocaridina</taxon>
    </lineage>
</organism>
<protein>
    <submittedName>
        <fullName evidence="3">Uncharacterized protein</fullName>
    </submittedName>
</protein>
<evidence type="ECO:0000256" key="1">
    <source>
        <dbReference type="SAM" id="Coils"/>
    </source>
</evidence>
<comment type="caution">
    <text evidence="3">The sequence shown here is derived from an EMBL/GenBank/DDBJ whole genome shotgun (WGS) entry which is preliminary data.</text>
</comment>
<feature type="compositionally biased region" description="Gly residues" evidence="2">
    <location>
        <begin position="611"/>
        <end position="620"/>
    </location>
</feature>
<feature type="region of interest" description="Disordered" evidence="2">
    <location>
        <begin position="638"/>
        <end position="673"/>
    </location>
</feature>
<proteinExistence type="predicted"/>
<evidence type="ECO:0000313" key="3">
    <source>
        <dbReference type="EMBL" id="KAK7002163.1"/>
    </source>
</evidence>
<name>A0AAN8WGW2_HALRR</name>
<feature type="compositionally biased region" description="Basic and acidic residues" evidence="2">
    <location>
        <begin position="717"/>
        <end position="726"/>
    </location>
</feature>
<feature type="region of interest" description="Disordered" evidence="2">
    <location>
        <begin position="895"/>
        <end position="921"/>
    </location>
</feature>
<feature type="region of interest" description="Disordered" evidence="2">
    <location>
        <begin position="263"/>
        <end position="298"/>
    </location>
</feature>
<gene>
    <name evidence="3" type="ORF">SK128_015693</name>
</gene>
<keyword evidence="4" id="KW-1185">Reference proteome</keyword>
<feature type="compositionally biased region" description="Basic and acidic residues" evidence="2">
    <location>
        <begin position="652"/>
        <end position="665"/>
    </location>
</feature>
<feature type="compositionally biased region" description="Low complexity" evidence="2">
    <location>
        <begin position="130"/>
        <end position="141"/>
    </location>
</feature>
<feature type="compositionally biased region" description="Polar residues" evidence="2">
    <location>
        <begin position="599"/>
        <end position="608"/>
    </location>
</feature>
<feature type="compositionally biased region" description="Polar residues" evidence="2">
    <location>
        <begin position="155"/>
        <end position="171"/>
    </location>
</feature>
<dbReference type="Proteomes" id="UP001381693">
    <property type="component" value="Unassembled WGS sequence"/>
</dbReference>
<feature type="region of interest" description="Disordered" evidence="2">
    <location>
        <begin position="99"/>
        <end position="141"/>
    </location>
</feature>
<keyword evidence="1" id="KW-0175">Coiled coil</keyword>
<evidence type="ECO:0000256" key="2">
    <source>
        <dbReference type="SAM" id="MobiDB-lite"/>
    </source>
</evidence>
<dbReference type="EMBL" id="JAXCGZ010023846">
    <property type="protein sequence ID" value="KAK7002163.1"/>
    <property type="molecule type" value="Genomic_DNA"/>
</dbReference>
<dbReference type="AlphaFoldDB" id="A0AAN8WGW2"/>
<feature type="region of interest" description="Disordered" evidence="2">
    <location>
        <begin position="155"/>
        <end position="214"/>
    </location>
</feature>
<feature type="coiled-coil region" evidence="1">
    <location>
        <begin position="406"/>
        <end position="442"/>
    </location>
</feature>